<dbReference type="CDD" id="cd20069">
    <property type="entry name" value="5TM_Oxa1-like"/>
    <property type="match status" value="1"/>
</dbReference>
<evidence type="ECO:0000256" key="2">
    <source>
        <dbReference type="ARBA" id="ARBA00022692"/>
    </source>
</evidence>
<gene>
    <name evidence="9" type="ORF">CAOG_008696</name>
</gene>
<protein>
    <recommendedName>
        <fullName evidence="8">Membrane insertase YidC/Oxa/ALB C-terminal domain-containing protein</fullName>
    </recommendedName>
</protein>
<dbReference type="RefSeq" id="XP_011270307.1">
    <property type="nucleotide sequence ID" value="XM_011272005.1"/>
</dbReference>
<dbReference type="OrthoDB" id="2148490at2759"/>
<dbReference type="GO" id="GO:0032979">
    <property type="term" value="P:protein insertion into mitochondrial inner membrane from matrix"/>
    <property type="evidence" value="ECO:0007669"/>
    <property type="project" value="TreeGrafter"/>
</dbReference>
<dbReference type="PhylomeDB" id="A0A0D2VPH6"/>
<dbReference type="eggNOG" id="KOG1239">
    <property type="taxonomic scope" value="Eukaryota"/>
</dbReference>
<evidence type="ECO:0000259" key="8">
    <source>
        <dbReference type="Pfam" id="PF02096"/>
    </source>
</evidence>
<dbReference type="PANTHER" id="PTHR12428">
    <property type="entry name" value="OXA1"/>
    <property type="match status" value="1"/>
</dbReference>
<feature type="transmembrane region" description="Helical" evidence="7">
    <location>
        <begin position="369"/>
        <end position="390"/>
    </location>
</feature>
<keyword evidence="2 5" id="KW-0812">Transmembrane</keyword>
<dbReference type="STRING" id="595528.A0A0D2VPH6"/>
<keyword evidence="10" id="KW-1185">Reference proteome</keyword>
<proteinExistence type="inferred from homology"/>
<evidence type="ECO:0000256" key="4">
    <source>
        <dbReference type="ARBA" id="ARBA00023136"/>
    </source>
</evidence>
<dbReference type="EMBL" id="KE346363">
    <property type="protein sequence ID" value="KJE92387.1"/>
    <property type="molecule type" value="Genomic_DNA"/>
</dbReference>
<feature type="transmembrane region" description="Helical" evidence="7">
    <location>
        <begin position="227"/>
        <end position="245"/>
    </location>
</feature>
<feature type="compositionally biased region" description="Polar residues" evidence="6">
    <location>
        <begin position="468"/>
        <end position="482"/>
    </location>
</feature>
<name>A0A0D2VPH6_CAPO3</name>
<dbReference type="AlphaFoldDB" id="A0A0D2VPH6"/>
<dbReference type="InterPro" id="IPR028055">
    <property type="entry name" value="YidC/Oxa/ALB_C"/>
</dbReference>
<dbReference type="PANTHER" id="PTHR12428:SF65">
    <property type="entry name" value="CYTOCHROME C OXIDASE ASSEMBLY PROTEIN COX18, MITOCHONDRIAL"/>
    <property type="match status" value="1"/>
</dbReference>
<sequence length="488" mass="52046">MLMIRLLGRSSSRASSAAAAAIMMTTNSMPCAGDLVSRPLPSAALLRAAVAPVGHSGRSVTTLASLTAMPGSAQYYAACPLAEPATHNSTLLLVPSVTELDPSAVSTLQMAAAPAGDSAVLAAARGLFEGIHDMTGLPWWLSIVASAFLLRTVFTLPLSVYATKESARMVLAEPQLKAEINAKQHEVAAECRRNNLTYEQFQKRVQPVLRETQERFMTKIGYSPMRSVALAWAQAPLFIAITLALRGMSGWPISLRQYFSFLMPSETRIKQDFLNELVANGVAKDLLDAEHIYSMATVGSLDAVPELPFVSPGLTSEGILSFTDLTAPDQFYLVPVLIGGIMLYNTQLTISASSNKSLAFRIGSQIWRLLAIAMGFAAAVSPASVGMYWLGSAIYSALQNISFRIPAVRRLLGIPVLPVTAQNSRLPFPLHKLDLGNGVASENVSAGATALSAAEILLQKKPSTSISASTFGNHKTGGQSWSPLRAKK</sequence>
<evidence type="ECO:0000256" key="1">
    <source>
        <dbReference type="ARBA" id="ARBA00004141"/>
    </source>
</evidence>
<evidence type="ECO:0000313" key="10">
    <source>
        <dbReference type="Proteomes" id="UP000008743"/>
    </source>
</evidence>
<evidence type="ECO:0000313" key="9">
    <source>
        <dbReference type="EMBL" id="KJE92387.1"/>
    </source>
</evidence>
<evidence type="ECO:0000256" key="6">
    <source>
        <dbReference type="SAM" id="MobiDB-lite"/>
    </source>
</evidence>
<comment type="similarity">
    <text evidence="5">Belongs to the OXA1/ALB3/YidC family.</text>
</comment>
<dbReference type="InterPro" id="IPR001708">
    <property type="entry name" value="YidC/ALB3/OXA1/COX18"/>
</dbReference>
<dbReference type="InParanoid" id="A0A0D2VPH6"/>
<feature type="transmembrane region" description="Helical" evidence="7">
    <location>
        <begin position="330"/>
        <end position="348"/>
    </location>
</feature>
<dbReference type="GO" id="GO:0005743">
    <property type="term" value="C:mitochondrial inner membrane"/>
    <property type="evidence" value="ECO:0007669"/>
    <property type="project" value="TreeGrafter"/>
</dbReference>
<comment type="subcellular location">
    <subcellularLocation>
        <location evidence="1 5">Membrane</location>
        <topology evidence="1 5">Multi-pass membrane protein</topology>
    </subcellularLocation>
</comment>
<dbReference type="GO" id="GO:0033617">
    <property type="term" value="P:mitochondrial respiratory chain complex IV assembly"/>
    <property type="evidence" value="ECO:0007669"/>
    <property type="project" value="TreeGrafter"/>
</dbReference>
<accession>A0A0D2VPH6</accession>
<organism evidence="9 10">
    <name type="scientific">Capsaspora owczarzaki (strain ATCC 30864)</name>
    <dbReference type="NCBI Taxonomy" id="595528"/>
    <lineage>
        <taxon>Eukaryota</taxon>
        <taxon>Filasterea</taxon>
        <taxon>Capsaspora</taxon>
    </lineage>
</organism>
<evidence type="ECO:0000256" key="7">
    <source>
        <dbReference type="SAM" id="Phobius"/>
    </source>
</evidence>
<dbReference type="Proteomes" id="UP000008743">
    <property type="component" value="Unassembled WGS sequence"/>
</dbReference>
<keyword evidence="4 7" id="KW-0472">Membrane</keyword>
<dbReference type="GO" id="GO:0032977">
    <property type="term" value="F:membrane insertase activity"/>
    <property type="evidence" value="ECO:0007669"/>
    <property type="project" value="InterPro"/>
</dbReference>
<keyword evidence="3 7" id="KW-1133">Transmembrane helix</keyword>
<feature type="domain" description="Membrane insertase YidC/Oxa/ALB C-terminal" evidence="8">
    <location>
        <begin position="139"/>
        <end position="401"/>
    </location>
</feature>
<evidence type="ECO:0000256" key="3">
    <source>
        <dbReference type="ARBA" id="ARBA00022989"/>
    </source>
</evidence>
<evidence type="ECO:0000256" key="5">
    <source>
        <dbReference type="RuleBase" id="RU003945"/>
    </source>
</evidence>
<reference evidence="10" key="1">
    <citation type="submission" date="2011-02" db="EMBL/GenBank/DDBJ databases">
        <title>The Genome Sequence of Capsaspora owczarzaki ATCC 30864.</title>
        <authorList>
            <person name="Russ C."/>
            <person name="Cuomo C."/>
            <person name="Burger G."/>
            <person name="Gray M.W."/>
            <person name="Holland P.W.H."/>
            <person name="King N."/>
            <person name="Lang F.B.F."/>
            <person name="Roger A.J."/>
            <person name="Ruiz-Trillo I."/>
            <person name="Young S.K."/>
            <person name="Zeng Q."/>
            <person name="Gargeya S."/>
            <person name="Alvarado L."/>
            <person name="Berlin A."/>
            <person name="Chapman S.B."/>
            <person name="Chen Z."/>
            <person name="Freedman E."/>
            <person name="Gellesch M."/>
            <person name="Goldberg J."/>
            <person name="Griggs A."/>
            <person name="Gujja S."/>
            <person name="Heilman E."/>
            <person name="Heiman D."/>
            <person name="Howarth C."/>
            <person name="Mehta T."/>
            <person name="Neiman D."/>
            <person name="Pearson M."/>
            <person name="Roberts A."/>
            <person name="Saif S."/>
            <person name="Shea T."/>
            <person name="Shenoy N."/>
            <person name="Sisk P."/>
            <person name="Stolte C."/>
            <person name="Sykes S."/>
            <person name="White J."/>
            <person name="Yandava C."/>
            <person name="Haas B."/>
            <person name="Nusbaum C."/>
            <person name="Birren B."/>
        </authorList>
    </citation>
    <scope>NUCLEOTIDE SEQUENCE</scope>
    <source>
        <strain evidence="10">ATCC 30864</strain>
    </source>
</reference>
<dbReference type="Pfam" id="PF02096">
    <property type="entry name" value="60KD_IMP"/>
    <property type="match status" value="1"/>
</dbReference>
<feature type="transmembrane region" description="Helical" evidence="7">
    <location>
        <begin position="139"/>
        <end position="161"/>
    </location>
</feature>
<feature type="region of interest" description="Disordered" evidence="6">
    <location>
        <begin position="468"/>
        <end position="488"/>
    </location>
</feature>